<evidence type="ECO:0000313" key="9">
    <source>
        <dbReference type="EMBL" id="PIL30288.1"/>
    </source>
</evidence>
<evidence type="ECO:0000256" key="5">
    <source>
        <dbReference type="ARBA" id="ARBA00023004"/>
    </source>
</evidence>
<dbReference type="STRING" id="1077348.A0A2G8S9M4"/>
<dbReference type="OrthoDB" id="1844152at2759"/>
<dbReference type="Proteomes" id="UP000230002">
    <property type="component" value="Unassembled WGS sequence"/>
</dbReference>
<keyword evidence="10" id="KW-1185">Reference proteome</keyword>
<evidence type="ECO:0000256" key="2">
    <source>
        <dbReference type="ARBA" id="ARBA00010617"/>
    </source>
</evidence>
<protein>
    <submittedName>
        <fullName evidence="9">Cytochrome P450</fullName>
    </submittedName>
</protein>
<keyword evidence="5 7" id="KW-0408">Iron</keyword>
<keyword evidence="7 8" id="KW-0349">Heme</keyword>
<dbReference type="EMBL" id="AYKW01000015">
    <property type="protein sequence ID" value="PIL30288.1"/>
    <property type="molecule type" value="Genomic_DNA"/>
</dbReference>
<sequence>MDDFRVAAAACAMMAIVLVYAVRWYTDPLRAIPTVGGTSLPGLSYLTARRTNRDFKALLEEGYRKYPGSMFKLAFFTHWLVILSGPELVEEVRKRPDEELSLMWAHAELIWQSNYTLEPQLSSDRYHVQIVREKLTRRLATMLPDILDEVAVALDEGFGTDTKEWTEVAVTPLMNKVTVRAINRSFVGLPLCRNEEYLSLVAEFTQQIVQDGATLRLVPKLIRSFIAPFIIKAKKIAGRAVTYLRPVVEQRMSALAELGDDQKESQKPNDLLQFILDTAVQKGEDLSVIAQRLLMLNVATSFTFSMLVTHVLYHVAEKPELLQSLRDEIQSTISAKGGWTLDSMKHMWKLDSILRETLRYYGMTYTTLTRRAMTDVTLSDGTRLPEGTLLQAATYQQHHDDAYFTDAGTFDPFRFARMRDAEGQGFKHQASTTAPDYLAFGHGKHACPGRHFAAGIVKGVLVHLILNYDMKLGGTVRARRTSRLRRRSYPRLTVACLSGSAKGLCEASVGRKGGKRGLLRSLV</sequence>
<keyword evidence="4 8" id="KW-0560">Oxidoreductase</keyword>
<evidence type="ECO:0000313" key="10">
    <source>
        <dbReference type="Proteomes" id="UP000230002"/>
    </source>
</evidence>
<keyword evidence="3 7" id="KW-0479">Metal-binding</keyword>
<evidence type="ECO:0000256" key="8">
    <source>
        <dbReference type="RuleBase" id="RU000461"/>
    </source>
</evidence>
<dbReference type="AlphaFoldDB" id="A0A2G8S9M4"/>
<dbReference type="GO" id="GO:0016705">
    <property type="term" value="F:oxidoreductase activity, acting on paired donors, with incorporation or reduction of molecular oxygen"/>
    <property type="evidence" value="ECO:0007669"/>
    <property type="project" value="InterPro"/>
</dbReference>
<comment type="similarity">
    <text evidence="2 8">Belongs to the cytochrome P450 family.</text>
</comment>
<comment type="cofactor">
    <cofactor evidence="1 7">
        <name>heme</name>
        <dbReference type="ChEBI" id="CHEBI:30413"/>
    </cofactor>
</comment>
<dbReference type="InterPro" id="IPR036396">
    <property type="entry name" value="Cyt_P450_sf"/>
</dbReference>
<reference evidence="9 10" key="1">
    <citation type="journal article" date="2015" name="Sci. Rep.">
        <title>Chromosome-level genome map provides insights into diverse defense mechanisms in the medicinal fungus Ganoderma sinense.</title>
        <authorList>
            <person name="Zhu Y."/>
            <person name="Xu J."/>
            <person name="Sun C."/>
            <person name="Zhou S."/>
            <person name="Xu H."/>
            <person name="Nelson D.R."/>
            <person name="Qian J."/>
            <person name="Song J."/>
            <person name="Luo H."/>
            <person name="Xiang L."/>
            <person name="Li Y."/>
            <person name="Xu Z."/>
            <person name="Ji A."/>
            <person name="Wang L."/>
            <person name="Lu S."/>
            <person name="Hayward A."/>
            <person name="Sun W."/>
            <person name="Li X."/>
            <person name="Schwartz D.C."/>
            <person name="Wang Y."/>
            <person name="Chen S."/>
        </authorList>
    </citation>
    <scope>NUCLEOTIDE SEQUENCE [LARGE SCALE GENOMIC DNA]</scope>
    <source>
        <strain evidence="9 10">ZZ0214-1</strain>
    </source>
</reference>
<keyword evidence="6 8" id="KW-0503">Monooxygenase</keyword>
<proteinExistence type="inferred from homology"/>
<dbReference type="Gene3D" id="1.10.630.10">
    <property type="entry name" value="Cytochrome P450"/>
    <property type="match status" value="1"/>
</dbReference>
<gene>
    <name evidence="9" type="ORF">GSI_07468</name>
</gene>
<comment type="caution">
    <text evidence="9">The sequence shown here is derived from an EMBL/GenBank/DDBJ whole genome shotgun (WGS) entry which is preliminary data.</text>
</comment>
<evidence type="ECO:0000256" key="6">
    <source>
        <dbReference type="ARBA" id="ARBA00023033"/>
    </source>
</evidence>
<dbReference type="Pfam" id="PF00067">
    <property type="entry name" value="p450"/>
    <property type="match status" value="1"/>
</dbReference>
<dbReference type="SUPFAM" id="SSF48264">
    <property type="entry name" value="Cytochrome P450"/>
    <property type="match status" value="1"/>
</dbReference>
<evidence type="ECO:0000256" key="3">
    <source>
        <dbReference type="ARBA" id="ARBA00022723"/>
    </source>
</evidence>
<evidence type="ECO:0000256" key="7">
    <source>
        <dbReference type="PIRSR" id="PIRSR602403-1"/>
    </source>
</evidence>
<dbReference type="PANTHER" id="PTHR46206">
    <property type="entry name" value="CYTOCHROME P450"/>
    <property type="match status" value="1"/>
</dbReference>
<dbReference type="InterPro" id="IPR002403">
    <property type="entry name" value="Cyt_P450_E_grp-IV"/>
</dbReference>
<dbReference type="GO" id="GO:0004497">
    <property type="term" value="F:monooxygenase activity"/>
    <property type="evidence" value="ECO:0007669"/>
    <property type="project" value="UniProtKB-KW"/>
</dbReference>
<dbReference type="PRINTS" id="PR00465">
    <property type="entry name" value="EP450IV"/>
</dbReference>
<dbReference type="PANTHER" id="PTHR46206:SF1">
    <property type="entry name" value="P450, PUTATIVE (EUROFUNG)-RELATED"/>
    <property type="match status" value="1"/>
</dbReference>
<dbReference type="InterPro" id="IPR001128">
    <property type="entry name" value="Cyt_P450"/>
</dbReference>
<feature type="binding site" description="axial binding residue" evidence="7">
    <location>
        <position position="447"/>
    </location>
    <ligand>
        <name>heme</name>
        <dbReference type="ChEBI" id="CHEBI:30413"/>
    </ligand>
    <ligandPart>
        <name>Fe</name>
        <dbReference type="ChEBI" id="CHEBI:18248"/>
    </ligandPart>
</feature>
<dbReference type="GO" id="GO:0020037">
    <property type="term" value="F:heme binding"/>
    <property type="evidence" value="ECO:0007669"/>
    <property type="project" value="InterPro"/>
</dbReference>
<accession>A0A2G8S9M4</accession>
<dbReference type="InterPro" id="IPR017972">
    <property type="entry name" value="Cyt_P450_CS"/>
</dbReference>
<evidence type="ECO:0000256" key="4">
    <source>
        <dbReference type="ARBA" id="ARBA00023002"/>
    </source>
</evidence>
<evidence type="ECO:0000256" key="1">
    <source>
        <dbReference type="ARBA" id="ARBA00001971"/>
    </source>
</evidence>
<organism evidence="9 10">
    <name type="scientific">Ganoderma sinense ZZ0214-1</name>
    <dbReference type="NCBI Taxonomy" id="1077348"/>
    <lineage>
        <taxon>Eukaryota</taxon>
        <taxon>Fungi</taxon>
        <taxon>Dikarya</taxon>
        <taxon>Basidiomycota</taxon>
        <taxon>Agaricomycotina</taxon>
        <taxon>Agaricomycetes</taxon>
        <taxon>Polyporales</taxon>
        <taxon>Polyporaceae</taxon>
        <taxon>Ganoderma</taxon>
    </lineage>
</organism>
<dbReference type="CDD" id="cd11041">
    <property type="entry name" value="CYP503A1-like"/>
    <property type="match status" value="1"/>
</dbReference>
<dbReference type="GO" id="GO:0005506">
    <property type="term" value="F:iron ion binding"/>
    <property type="evidence" value="ECO:0007669"/>
    <property type="project" value="InterPro"/>
</dbReference>
<name>A0A2G8S9M4_9APHY</name>
<dbReference type="PROSITE" id="PS00086">
    <property type="entry name" value="CYTOCHROME_P450"/>
    <property type="match status" value="1"/>
</dbReference>